<dbReference type="SUPFAM" id="SSF50475">
    <property type="entry name" value="FMN-binding split barrel"/>
    <property type="match status" value="1"/>
</dbReference>
<dbReference type="InterPro" id="IPR050268">
    <property type="entry name" value="NADH-dep_flavin_reductase"/>
</dbReference>
<accession>A0A1Q9AXD7</accession>
<gene>
    <name evidence="3" type="ORF">BJF93_09175</name>
</gene>
<dbReference type="Gene3D" id="2.30.110.10">
    <property type="entry name" value="Electron Transport, Fmn-binding Protein, Chain A"/>
    <property type="match status" value="1"/>
</dbReference>
<proteinExistence type="predicted"/>
<keyword evidence="3" id="KW-0503">Monooxygenase</keyword>
<dbReference type="GO" id="GO:0004497">
    <property type="term" value="F:monooxygenase activity"/>
    <property type="evidence" value="ECO:0007669"/>
    <property type="project" value="UniProtKB-KW"/>
</dbReference>
<feature type="domain" description="Flavin reductase like" evidence="2">
    <location>
        <begin position="1"/>
        <end position="147"/>
    </location>
</feature>
<dbReference type="InterPro" id="IPR002563">
    <property type="entry name" value="Flavin_Rdtase-like_dom"/>
</dbReference>
<evidence type="ECO:0000313" key="3">
    <source>
        <dbReference type="EMBL" id="OLP60096.1"/>
    </source>
</evidence>
<dbReference type="AlphaFoldDB" id="A0A1Q9AXD7"/>
<sequence length="148" mass="15718">MSRLAGHVHIAAASHGGERRGVTITAACSVSDDPATLLICLNMRNPKNQIFLDAGVFSLNLLGADQLALARVFSGSEPIEGDRFAHGQWTTLATGAPILEQAVAAFDCRIVDSQVVATHRVLFGAVQAVSLGQPNPALLYHDRGYRTL</sequence>
<dbReference type="PANTHER" id="PTHR30466">
    <property type="entry name" value="FLAVIN REDUCTASE"/>
    <property type="match status" value="1"/>
</dbReference>
<evidence type="ECO:0000259" key="2">
    <source>
        <dbReference type="SMART" id="SM00903"/>
    </source>
</evidence>
<organism evidence="3 4">
    <name type="scientific">Xaviernesmea oryzae</name>
    <dbReference type="NCBI Taxonomy" id="464029"/>
    <lineage>
        <taxon>Bacteria</taxon>
        <taxon>Pseudomonadati</taxon>
        <taxon>Pseudomonadota</taxon>
        <taxon>Alphaproteobacteria</taxon>
        <taxon>Hyphomicrobiales</taxon>
        <taxon>Rhizobiaceae</taxon>
        <taxon>Rhizobium/Agrobacterium group</taxon>
        <taxon>Xaviernesmea</taxon>
    </lineage>
</organism>
<dbReference type="OrthoDB" id="9789254at2"/>
<reference evidence="3 4" key="1">
    <citation type="submission" date="2016-09" db="EMBL/GenBank/DDBJ databases">
        <title>Rhizobium sp. nov., a novel species isolated from the rice rhizosphere.</title>
        <authorList>
            <person name="Zhao J."/>
            <person name="Zhang X."/>
        </authorList>
    </citation>
    <scope>NUCLEOTIDE SEQUENCE [LARGE SCALE GENOMIC DNA]</scope>
    <source>
        <strain evidence="3 4">1.7048</strain>
    </source>
</reference>
<dbReference type="PANTHER" id="PTHR30466:SF1">
    <property type="entry name" value="FMN REDUCTASE (NADH) RUTF"/>
    <property type="match status" value="1"/>
</dbReference>
<protein>
    <submittedName>
        <fullName evidence="3">4-hydroxyphenylacetate 3-monooxygenase</fullName>
    </submittedName>
</protein>
<keyword evidence="1" id="KW-0560">Oxidoreductase</keyword>
<dbReference type="Pfam" id="PF01613">
    <property type="entry name" value="Flavin_Reduct"/>
    <property type="match status" value="1"/>
</dbReference>
<evidence type="ECO:0000256" key="1">
    <source>
        <dbReference type="ARBA" id="ARBA00023002"/>
    </source>
</evidence>
<name>A0A1Q9AXD7_9HYPH</name>
<keyword evidence="4" id="KW-1185">Reference proteome</keyword>
<dbReference type="RefSeq" id="WP_075627859.1">
    <property type="nucleotide sequence ID" value="NZ_FOAM01000002.1"/>
</dbReference>
<dbReference type="SMART" id="SM00903">
    <property type="entry name" value="Flavin_Reduct"/>
    <property type="match status" value="1"/>
</dbReference>
<dbReference type="GO" id="GO:0010181">
    <property type="term" value="F:FMN binding"/>
    <property type="evidence" value="ECO:0007669"/>
    <property type="project" value="InterPro"/>
</dbReference>
<dbReference type="Proteomes" id="UP000186364">
    <property type="component" value="Unassembled WGS sequence"/>
</dbReference>
<dbReference type="InterPro" id="IPR012349">
    <property type="entry name" value="Split_barrel_FMN-bd"/>
</dbReference>
<dbReference type="EMBL" id="MKIP01000043">
    <property type="protein sequence ID" value="OLP60096.1"/>
    <property type="molecule type" value="Genomic_DNA"/>
</dbReference>
<comment type="caution">
    <text evidence="3">The sequence shown here is derived from an EMBL/GenBank/DDBJ whole genome shotgun (WGS) entry which is preliminary data.</text>
</comment>
<evidence type="ECO:0000313" key="4">
    <source>
        <dbReference type="Proteomes" id="UP000186364"/>
    </source>
</evidence>
<dbReference type="GO" id="GO:0006208">
    <property type="term" value="P:pyrimidine nucleobase catabolic process"/>
    <property type="evidence" value="ECO:0007669"/>
    <property type="project" value="TreeGrafter"/>
</dbReference>
<dbReference type="GO" id="GO:0042602">
    <property type="term" value="F:riboflavin reductase (NADPH) activity"/>
    <property type="evidence" value="ECO:0007669"/>
    <property type="project" value="TreeGrafter"/>
</dbReference>